<dbReference type="PANTHER" id="PTHR24305:SF157">
    <property type="entry name" value="N-ACETYLTRYPTOPHAN 6-HYDROXYLASE IVOC-RELATED"/>
    <property type="match status" value="1"/>
</dbReference>
<name>A0A9P7Z2A6_9HELO</name>
<dbReference type="PROSITE" id="PS00086">
    <property type="entry name" value="CYTOCHROME_P450"/>
    <property type="match status" value="1"/>
</dbReference>
<dbReference type="PRINTS" id="PR00463">
    <property type="entry name" value="EP450I"/>
</dbReference>
<dbReference type="Proteomes" id="UP000887226">
    <property type="component" value="Unassembled WGS sequence"/>
</dbReference>
<keyword evidence="5 7" id="KW-0408">Iron</keyword>
<dbReference type="GO" id="GO:0016705">
    <property type="term" value="F:oxidoreductase activity, acting on paired donors, with incorporation or reduction of molecular oxygen"/>
    <property type="evidence" value="ECO:0007669"/>
    <property type="project" value="InterPro"/>
</dbReference>
<keyword evidence="3 7" id="KW-0479">Metal-binding</keyword>
<keyword evidence="6 8" id="KW-0503">Monooxygenase</keyword>
<evidence type="ECO:0000313" key="10">
    <source>
        <dbReference type="EMBL" id="KAG9243560.1"/>
    </source>
</evidence>
<feature type="transmembrane region" description="Helical" evidence="9">
    <location>
        <begin position="6"/>
        <end position="30"/>
    </location>
</feature>
<dbReference type="GO" id="GO:0020037">
    <property type="term" value="F:heme binding"/>
    <property type="evidence" value="ECO:0007669"/>
    <property type="project" value="InterPro"/>
</dbReference>
<keyword evidence="9" id="KW-0472">Membrane</keyword>
<feature type="binding site" description="axial binding residue" evidence="7">
    <location>
        <position position="459"/>
    </location>
    <ligand>
        <name>heme</name>
        <dbReference type="ChEBI" id="CHEBI:30413"/>
    </ligand>
    <ligandPart>
        <name>Fe</name>
        <dbReference type="ChEBI" id="CHEBI:18248"/>
    </ligandPart>
</feature>
<dbReference type="InterPro" id="IPR001128">
    <property type="entry name" value="Cyt_P450"/>
</dbReference>
<dbReference type="PANTHER" id="PTHR24305">
    <property type="entry name" value="CYTOCHROME P450"/>
    <property type="match status" value="1"/>
</dbReference>
<evidence type="ECO:0000256" key="6">
    <source>
        <dbReference type="ARBA" id="ARBA00023033"/>
    </source>
</evidence>
<evidence type="ECO:0000256" key="9">
    <source>
        <dbReference type="SAM" id="Phobius"/>
    </source>
</evidence>
<keyword evidence="4 8" id="KW-0560">Oxidoreductase</keyword>
<reference evidence="10" key="1">
    <citation type="journal article" date="2021" name="IMA Fungus">
        <title>Genomic characterization of three marine fungi, including Emericellopsis atlantica sp. nov. with signatures of a generalist lifestyle and marine biomass degradation.</title>
        <authorList>
            <person name="Hagestad O.C."/>
            <person name="Hou L."/>
            <person name="Andersen J.H."/>
            <person name="Hansen E.H."/>
            <person name="Altermark B."/>
            <person name="Li C."/>
            <person name="Kuhnert E."/>
            <person name="Cox R.J."/>
            <person name="Crous P.W."/>
            <person name="Spatafora J.W."/>
            <person name="Lail K."/>
            <person name="Amirebrahimi M."/>
            <person name="Lipzen A."/>
            <person name="Pangilinan J."/>
            <person name="Andreopoulos W."/>
            <person name="Hayes R.D."/>
            <person name="Ng V."/>
            <person name="Grigoriev I.V."/>
            <person name="Jackson S.A."/>
            <person name="Sutton T.D.S."/>
            <person name="Dobson A.D.W."/>
            <person name="Rama T."/>
        </authorList>
    </citation>
    <scope>NUCLEOTIDE SEQUENCE</scope>
    <source>
        <strain evidence="10">TRa3180A</strain>
    </source>
</reference>
<sequence>MAILSLHSYCTLAFLLLGYLVALVSYRLWFHPLSRFPGPKAAAATKWYEFYYDILKWPGGQYMFEVERMHEVYGPIVRINPHEIHVKDSAWAESLYAGPSGGIRDKYPPAAYMIGTPDSSKFELLFGTVSHGTHRKRRAAIGPFFSKARVTALVPLIWDKTERLCGSLQRQLSESGNAELLVNYLAAAIDTLSTHALDKSLDLLHSDQKAMDWHVTTNTIALLTPLVKQYSFLIPMALGIHLPFLQLVWPSLARIVALNNGIHLEAREAIQNAELRSTKAEAAPSSDIFHEILSSAGMPAEEKTSRRIGQEGFLIMAAGGETTARTLTVATFHLLANKDVTAQLKEELKSVMPEPESQVELKILERLPWLTCVIKESLRVASVITSRLPMVAPKEELHYGDWLIPAGTPVSMTLRDILLDPEVFAEPLEFRPQRWLSNNPELAHISKFWLPFSRGNRKCLGYEFATAEIYIMLAAIFRRFDLDLFETTRERDVDFTRDCFLGQPSLESKGVRVQLSPIPS</sequence>
<dbReference type="AlphaFoldDB" id="A0A9P7Z2A6"/>
<evidence type="ECO:0000256" key="7">
    <source>
        <dbReference type="PIRSR" id="PIRSR602401-1"/>
    </source>
</evidence>
<comment type="caution">
    <text evidence="10">The sequence shown here is derived from an EMBL/GenBank/DDBJ whole genome shotgun (WGS) entry which is preliminary data.</text>
</comment>
<proteinExistence type="inferred from homology"/>
<dbReference type="InterPro" id="IPR036396">
    <property type="entry name" value="Cyt_P450_sf"/>
</dbReference>
<dbReference type="InterPro" id="IPR050121">
    <property type="entry name" value="Cytochrome_P450_monoxygenase"/>
</dbReference>
<dbReference type="EMBL" id="MU253968">
    <property type="protein sequence ID" value="KAG9243560.1"/>
    <property type="molecule type" value="Genomic_DNA"/>
</dbReference>
<dbReference type="PRINTS" id="PR00385">
    <property type="entry name" value="P450"/>
</dbReference>
<accession>A0A9P7Z2A6</accession>
<organism evidence="10 11">
    <name type="scientific">Calycina marina</name>
    <dbReference type="NCBI Taxonomy" id="1763456"/>
    <lineage>
        <taxon>Eukaryota</taxon>
        <taxon>Fungi</taxon>
        <taxon>Dikarya</taxon>
        <taxon>Ascomycota</taxon>
        <taxon>Pezizomycotina</taxon>
        <taxon>Leotiomycetes</taxon>
        <taxon>Helotiales</taxon>
        <taxon>Pezizellaceae</taxon>
        <taxon>Calycina</taxon>
    </lineage>
</organism>
<gene>
    <name evidence="10" type="ORF">BJ878DRAFT_423337</name>
</gene>
<evidence type="ECO:0000256" key="4">
    <source>
        <dbReference type="ARBA" id="ARBA00023002"/>
    </source>
</evidence>
<dbReference type="InterPro" id="IPR002401">
    <property type="entry name" value="Cyt_P450_E_grp-I"/>
</dbReference>
<comment type="similarity">
    <text evidence="2 8">Belongs to the cytochrome P450 family.</text>
</comment>
<dbReference type="InterPro" id="IPR017972">
    <property type="entry name" value="Cyt_P450_CS"/>
</dbReference>
<evidence type="ECO:0000256" key="8">
    <source>
        <dbReference type="RuleBase" id="RU000461"/>
    </source>
</evidence>
<keyword evidence="9" id="KW-0812">Transmembrane</keyword>
<evidence type="ECO:0000256" key="3">
    <source>
        <dbReference type="ARBA" id="ARBA00022723"/>
    </source>
</evidence>
<keyword evidence="9" id="KW-1133">Transmembrane helix</keyword>
<dbReference type="OrthoDB" id="3945418at2759"/>
<comment type="cofactor">
    <cofactor evidence="1 7">
        <name>heme</name>
        <dbReference type="ChEBI" id="CHEBI:30413"/>
    </cofactor>
</comment>
<evidence type="ECO:0000313" key="11">
    <source>
        <dbReference type="Proteomes" id="UP000887226"/>
    </source>
</evidence>
<evidence type="ECO:0000256" key="1">
    <source>
        <dbReference type="ARBA" id="ARBA00001971"/>
    </source>
</evidence>
<keyword evidence="11" id="KW-1185">Reference proteome</keyword>
<dbReference type="GO" id="GO:0004497">
    <property type="term" value="F:monooxygenase activity"/>
    <property type="evidence" value="ECO:0007669"/>
    <property type="project" value="UniProtKB-KW"/>
</dbReference>
<evidence type="ECO:0000256" key="2">
    <source>
        <dbReference type="ARBA" id="ARBA00010617"/>
    </source>
</evidence>
<dbReference type="CDD" id="cd11062">
    <property type="entry name" value="CYP58-like"/>
    <property type="match status" value="1"/>
</dbReference>
<evidence type="ECO:0000256" key="5">
    <source>
        <dbReference type="ARBA" id="ARBA00023004"/>
    </source>
</evidence>
<dbReference type="Pfam" id="PF00067">
    <property type="entry name" value="p450"/>
    <property type="match status" value="1"/>
</dbReference>
<keyword evidence="7 8" id="KW-0349">Heme</keyword>
<dbReference type="Gene3D" id="1.10.630.10">
    <property type="entry name" value="Cytochrome P450"/>
    <property type="match status" value="1"/>
</dbReference>
<protein>
    <submittedName>
        <fullName evidence="10">Cytochrome P450</fullName>
    </submittedName>
</protein>
<dbReference type="SUPFAM" id="SSF48264">
    <property type="entry name" value="Cytochrome P450"/>
    <property type="match status" value="1"/>
</dbReference>
<dbReference type="GO" id="GO:0005506">
    <property type="term" value="F:iron ion binding"/>
    <property type="evidence" value="ECO:0007669"/>
    <property type="project" value="InterPro"/>
</dbReference>